<dbReference type="Pfam" id="PF03704">
    <property type="entry name" value="BTAD"/>
    <property type="match status" value="1"/>
</dbReference>
<sequence>MRIQLHEQFTVVVDGSAVERLLPGRRGRMLVAFLAAESQPVGRERLMETVWQPERPGETATRVFNPLLSRVRTVLGPAQIRGREVLQLVLPDGALVDSVRARTALHDAEAAAGAGDWRRAWAQALSAMFVTQREFLPGVDTEWVARRRDEARAAHIAAMACYAEACLELGGSELPAAERTARSLVDADPVGERGHRLLMQAMTRRGDRAAALAAFGRLRCLLREELGVGPGRQSTDLYRRLLDDGI</sequence>
<organism evidence="2 3">
    <name type="scientific">Pseudonocardia tropica</name>
    <dbReference type="NCBI Taxonomy" id="681289"/>
    <lineage>
        <taxon>Bacteria</taxon>
        <taxon>Bacillati</taxon>
        <taxon>Actinomycetota</taxon>
        <taxon>Actinomycetes</taxon>
        <taxon>Pseudonocardiales</taxon>
        <taxon>Pseudonocardiaceae</taxon>
        <taxon>Pseudonocardia</taxon>
    </lineage>
</organism>
<protein>
    <submittedName>
        <fullName evidence="2">BTAD domain-containing putative transcriptional regulator</fullName>
    </submittedName>
</protein>
<evidence type="ECO:0000313" key="2">
    <source>
        <dbReference type="EMBL" id="MEQ3539393.1"/>
    </source>
</evidence>
<dbReference type="EMBL" id="JBEDNP010000005">
    <property type="protein sequence ID" value="MEQ3539393.1"/>
    <property type="molecule type" value="Genomic_DNA"/>
</dbReference>
<dbReference type="SUPFAM" id="SSF46894">
    <property type="entry name" value="C-terminal effector domain of the bipartite response regulators"/>
    <property type="match status" value="1"/>
</dbReference>
<dbReference type="Proteomes" id="UP001464923">
    <property type="component" value="Unassembled WGS sequence"/>
</dbReference>
<proteinExistence type="predicted"/>
<dbReference type="Gene3D" id="1.25.40.10">
    <property type="entry name" value="Tetratricopeptide repeat domain"/>
    <property type="match status" value="1"/>
</dbReference>
<dbReference type="PANTHER" id="PTHR35807">
    <property type="entry name" value="TRANSCRIPTIONAL REGULATOR REDD-RELATED"/>
    <property type="match status" value="1"/>
</dbReference>
<reference evidence="2 3" key="1">
    <citation type="submission" date="2024-03" db="EMBL/GenBank/DDBJ databases">
        <title>Draft genome sequence of Pseudonocardia tropica JCM 19149.</title>
        <authorList>
            <person name="Butdee W."/>
            <person name="Duangmal K."/>
        </authorList>
    </citation>
    <scope>NUCLEOTIDE SEQUENCE [LARGE SCALE GENOMIC DNA]</scope>
    <source>
        <strain evidence="2 3">JCM 19149</strain>
    </source>
</reference>
<keyword evidence="3" id="KW-1185">Reference proteome</keyword>
<dbReference type="InterPro" id="IPR051677">
    <property type="entry name" value="AfsR-DnrI-RedD_regulator"/>
</dbReference>
<dbReference type="InterPro" id="IPR005158">
    <property type="entry name" value="BTAD"/>
</dbReference>
<evidence type="ECO:0000259" key="1">
    <source>
        <dbReference type="SMART" id="SM01043"/>
    </source>
</evidence>
<feature type="domain" description="Bacterial transcriptional activator" evidence="1">
    <location>
        <begin position="96"/>
        <end position="242"/>
    </location>
</feature>
<dbReference type="InterPro" id="IPR011990">
    <property type="entry name" value="TPR-like_helical_dom_sf"/>
</dbReference>
<gene>
    <name evidence="2" type="ORF">WHI96_11215</name>
</gene>
<name>A0ABV1JVG1_9PSEU</name>
<comment type="caution">
    <text evidence="2">The sequence shown here is derived from an EMBL/GenBank/DDBJ whole genome shotgun (WGS) entry which is preliminary data.</text>
</comment>
<dbReference type="InterPro" id="IPR016032">
    <property type="entry name" value="Sig_transdc_resp-reg_C-effctor"/>
</dbReference>
<dbReference type="SMART" id="SM01043">
    <property type="entry name" value="BTAD"/>
    <property type="match status" value="1"/>
</dbReference>
<accession>A0ABV1JVG1</accession>
<dbReference type="Gene3D" id="1.10.10.10">
    <property type="entry name" value="Winged helix-like DNA-binding domain superfamily/Winged helix DNA-binding domain"/>
    <property type="match status" value="1"/>
</dbReference>
<evidence type="ECO:0000313" key="3">
    <source>
        <dbReference type="Proteomes" id="UP001464923"/>
    </source>
</evidence>
<dbReference type="InterPro" id="IPR036388">
    <property type="entry name" value="WH-like_DNA-bd_sf"/>
</dbReference>
<dbReference type="RefSeq" id="WP_345652980.1">
    <property type="nucleotide sequence ID" value="NZ_BAABLY010000083.1"/>
</dbReference>
<dbReference type="SUPFAM" id="SSF48452">
    <property type="entry name" value="TPR-like"/>
    <property type="match status" value="1"/>
</dbReference>